<gene>
    <name evidence="1" type="ORF">ABM34_00115</name>
    <name evidence="2" type="ORF">ABM34_12750</name>
</gene>
<dbReference type="PATRIC" id="fig|1007676.4.peg.25"/>
<dbReference type="EMBL" id="CP012034">
    <property type="protein sequence ID" value="AKP66115.1"/>
    <property type="molecule type" value="Genomic_DNA"/>
</dbReference>
<dbReference type="STRING" id="1007676.ABM34_00115"/>
<name>A0A0H4QNH9_9LACO</name>
<protein>
    <submittedName>
        <fullName evidence="2">Uncharacterized protein</fullName>
    </submittedName>
</protein>
<dbReference type="AlphaFoldDB" id="A0A0H4QNH9"/>
<organism evidence="2 3">
    <name type="scientific">Companilactobacillus ginsenosidimutans</name>
    <dbReference type="NCBI Taxonomy" id="1007676"/>
    <lineage>
        <taxon>Bacteria</taxon>
        <taxon>Bacillati</taxon>
        <taxon>Bacillota</taxon>
        <taxon>Bacilli</taxon>
        <taxon>Lactobacillales</taxon>
        <taxon>Lactobacillaceae</taxon>
        <taxon>Companilactobacillus</taxon>
    </lineage>
</organism>
<dbReference type="Proteomes" id="UP000036106">
    <property type="component" value="Chromosome"/>
</dbReference>
<dbReference type="KEGG" id="lgn:ABM34_00115"/>
<accession>A0A0H4QNH9</accession>
<reference evidence="2" key="1">
    <citation type="submission" date="2015-07" db="EMBL/GenBank/DDBJ databases">
        <title>Lactobacillus ginsenosidimutans EMML 3041 whole genome sequencing.</title>
        <authorList>
            <person name="Kim M.K."/>
            <person name="Im W.-T."/>
            <person name="Srinivasan S."/>
            <person name="Lee J.-J."/>
        </authorList>
    </citation>
    <scope>NUCLEOTIDE SEQUENCE</scope>
    <source>
        <strain evidence="2">EMML 3041</strain>
    </source>
</reference>
<evidence type="ECO:0000313" key="2">
    <source>
        <dbReference type="EMBL" id="AKP68323.1"/>
    </source>
</evidence>
<sequence>MKVTYENFSTAQEIVGEYVDALFTGRPVYNTDRKRDCTSLELINEIKSGISVMETYYLQQEAE</sequence>
<proteinExistence type="predicted"/>
<evidence type="ECO:0000313" key="3">
    <source>
        <dbReference type="Proteomes" id="UP000036106"/>
    </source>
</evidence>
<keyword evidence="3" id="KW-1185">Reference proteome</keyword>
<reference evidence="3" key="2">
    <citation type="submission" date="2015-07" db="EMBL/GenBank/DDBJ databases">
        <title>Lactobacillus ginsenosidimutans/EMML 3141/ whole genome sequencing.</title>
        <authorList>
            <person name="Kim M.K."/>
            <person name="Im W.-T."/>
            <person name="Srinivasan S."/>
            <person name="Lee J.-J."/>
        </authorList>
    </citation>
    <scope>NUCLEOTIDE SEQUENCE [LARGE SCALE GENOMIC DNA]</scope>
    <source>
        <strain evidence="3">EMML 3041</strain>
    </source>
</reference>
<dbReference type="EMBL" id="CP012034">
    <property type="protein sequence ID" value="AKP68323.1"/>
    <property type="molecule type" value="Genomic_DNA"/>
</dbReference>
<evidence type="ECO:0000313" key="1">
    <source>
        <dbReference type="EMBL" id="AKP66115.1"/>
    </source>
</evidence>
<dbReference type="KEGG" id="lgn:ABM34_12750"/>